<evidence type="ECO:0000313" key="3">
    <source>
        <dbReference type="EMBL" id="VWM01501.1"/>
    </source>
</evidence>
<dbReference type="PANTHER" id="PTHR43252:SF6">
    <property type="entry name" value="NEGATIVE TRANSCRIPTION REGULATOR PADR"/>
    <property type="match status" value="1"/>
</dbReference>
<feature type="domain" description="Transcription regulator PadR C-terminal" evidence="2">
    <location>
        <begin position="92"/>
        <end position="177"/>
    </location>
</feature>
<gene>
    <name evidence="3" type="ORF">LMKDKBCB_02201</name>
</gene>
<feature type="domain" description="Transcription regulator PadR N-terminal" evidence="1">
    <location>
        <begin position="7"/>
        <end position="78"/>
    </location>
</feature>
<dbReference type="Pfam" id="PF03551">
    <property type="entry name" value="PadR"/>
    <property type="match status" value="1"/>
</dbReference>
<evidence type="ECO:0000259" key="1">
    <source>
        <dbReference type="Pfam" id="PF03551"/>
    </source>
</evidence>
<dbReference type="Gene3D" id="6.10.140.190">
    <property type="match status" value="1"/>
</dbReference>
<organism evidence="3 4">
    <name type="scientific">Collinsella aerofaciens</name>
    <dbReference type="NCBI Taxonomy" id="74426"/>
    <lineage>
        <taxon>Bacteria</taxon>
        <taxon>Bacillati</taxon>
        <taxon>Actinomycetota</taxon>
        <taxon>Coriobacteriia</taxon>
        <taxon>Coriobacteriales</taxon>
        <taxon>Coriobacteriaceae</taxon>
        <taxon>Collinsella</taxon>
    </lineage>
</organism>
<evidence type="ECO:0000313" key="4">
    <source>
        <dbReference type="Proteomes" id="UP000330807"/>
    </source>
</evidence>
<name>A0A5K1JBG9_9ACTN</name>
<dbReference type="InterPro" id="IPR005149">
    <property type="entry name" value="Tscrpt_reg_PadR_N"/>
</dbReference>
<sequence length="179" mass="20847">MLKHGIFGLLNYADMTGYEIREIFNKSLNFFWQAQSSQIYRELRTLEKNGWITITAVEQSEKPNKNVCSITKDGRGELLHWLSSESPMRDTRVPLLMQVFFLGNRSKEDNIAHFEGIVNACRQQLAAFSGIDQSIDYFEGELELQDQSPYWKMAADFGRRSLRMHIDWAERCAAELRSR</sequence>
<dbReference type="InterPro" id="IPR036390">
    <property type="entry name" value="WH_DNA-bd_sf"/>
</dbReference>
<accession>A0A5K1JBG9</accession>
<dbReference type="AlphaFoldDB" id="A0A5K1JBG9"/>
<reference evidence="3 4" key="1">
    <citation type="submission" date="2019-10" db="EMBL/GenBank/DDBJ databases">
        <authorList>
            <person name="Wolf R A."/>
        </authorList>
    </citation>
    <scope>NUCLEOTIDE SEQUENCE [LARGE SCALE GENOMIC DNA]</scope>
    <source>
        <strain evidence="3">Collinsella_aerofaciens_AK_138A</strain>
    </source>
</reference>
<dbReference type="Gene3D" id="1.10.10.10">
    <property type="entry name" value="Winged helix-like DNA-binding domain superfamily/Winged helix DNA-binding domain"/>
    <property type="match status" value="1"/>
</dbReference>
<proteinExistence type="predicted"/>
<evidence type="ECO:0000259" key="2">
    <source>
        <dbReference type="Pfam" id="PF10400"/>
    </source>
</evidence>
<dbReference type="Pfam" id="PF10400">
    <property type="entry name" value="Vir_act_alpha_C"/>
    <property type="match status" value="1"/>
</dbReference>
<dbReference type="Proteomes" id="UP000330807">
    <property type="component" value="Unassembled WGS sequence"/>
</dbReference>
<protein>
    <submittedName>
        <fullName evidence="3">Transcriptional regulator PadR-like family protein</fullName>
    </submittedName>
</protein>
<dbReference type="EMBL" id="CABWIH010000049">
    <property type="protein sequence ID" value="VWM01501.1"/>
    <property type="molecule type" value="Genomic_DNA"/>
</dbReference>
<dbReference type="InterPro" id="IPR036388">
    <property type="entry name" value="WH-like_DNA-bd_sf"/>
</dbReference>
<dbReference type="SUPFAM" id="SSF46785">
    <property type="entry name" value="Winged helix' DNA-binding domain"/>
    <property type="match status" value="1"/>
</dbReference>
<dbReference type="PANTHER" id="PTHR43252">
    <property type="entry name" value="TRANSCRIPTIONAL REGULATOR YQJI"/>
    <property type="match status" value="1"/>
</dbReference>
<dbReference type="InterPro" id="IPR018309">
    <property type="entry name" value="Tscrpt_reg_PadR_C"/>
</dbReference>